<protein>
    <submittedName>
        <fullName evidence="2">Heavy metal translocating P-type ATPase</fullName>
    </submittedName>
</protein>
<dbReference type="SUPFAM" id="SSF81660">
    <property type="entry name" value="Metal cation-transporting ATPase, ATP-binding domain N"/>
    <property type="match status" value="1"/>
</dbReference>
<comment type="caution">
    <text evidence="2">The sequence shown here is derived from an EMBL/GenBank/DDBJ whole genome shotgun (WGS) entry which is preliminary data.</text>
</comment>
<accession>A0A0R2GYL3</accession>
<dbReference type="InterPro" id="IPR023214">
    <property type="entry name" value="HAD_sf"/>
</dbReference>
<evidence type="ECO:0000313" key="2">
    <source>
        <dbReference type="EMBL" id="KRN45857.1"/>
    </source>
</evidence>
<dbReference type="PATRIC" id="fig|1629.5.peg.1460"/>
<dbReference type="EMBL" id="JQBM01000005">
    <property type="protein sequence ID" value="KRN45857.1"/>
    <property type="molecule type" value="Genomic_DNA"/>
</dbReference>
<evidence type="ECO:0000313" key="3">
    <source>
        <dbReference type="Proteomes" id="UP000051992"/>
    </source>
</evidence>
<dbReference type="Gene3D" id="3.40.50.1000">
    <property type="entry name" value="HAD superfamily/HAD-like"/>
    <property type="match status" value="1"/>
</dbReference>
<dbReference type="GO" id="GO:0000166">
    <property type="term" value="F:nucleotide binding"/>
    <property type="evidence" value="ECO:0007669"/>
    <property type="project" value="InterPro"/>
</dbReference>
<dbReference type="GO" id="GO:0016020">
    <property type="term" value="C:membrane"/>
    <property type="evidence" value="ECO:0007669"/>
    <property type="project" value="TreeGrafter"/>
</dbReference>
<dbReference type="OrthoDB" id="2145039at2"/>
<proteinExistence type="inferred from homology"/>
<reference evidence="2 3" key="1">
    <citation type="journal article" date="2015" name="Genome Announc.">
        <title>Expanding the biotechnology potential of lactobacilli through comparative genomics of 213 strains and associated genera.</title>
        <authorList>
            <person name="Sun Z."/>
            <person name="Harris H.M."/>
            <person name="McCann A."/>
            <person name="Guo C."/>
            <person name="Argimon S."/>
            <person name="Zhang W."/>
            <person name="Yang X."/>
            <person name="Jeffery I.B."/>
            <person name="Cooney J.C."/>
            <person name="Kagawa T.F."/>
            <person name="Liu W."/>
            <person name="Song Y."/>
            <person name="Salvetti E."/>
            <person name="Wrobel A."/>
            <person name="Rasinkangas P."/>
            <person name="Parkhill J."/>
            <person name="Rea M.C."/>
            <person name="O'Sullivan O."/>
            <person name="Ritari J."/>
            <person name="Douillard F.P."/>
            <person name="Paul Ross R."/>
            <person name="Yang R."/>
            <person name="Briner A.E."/>
            <person name="Felis G.E."/>
            <person name="de Vos W.M."/>
            <person name="Barrangou R."/>
            <person name="Klaenhammer T.R."/>
            <person name="Caufield P.W."/>
            <person name="Cui Y."/>
            <person name="Zhang H."/>
            <person name="O'Toole P.W."/>
        </authorList>
    </citation>
    <scope>NUCLEOTIDE SEQUENCE [LARGE SCALE GENOMIC DNA]</scope>
    <source>
        <strain evidence="2 3">DSM 20410</strain>
    </source>
</reference>
<evidence type="ECO:0000256" key="1">
    <source>
        <dbReference type="ARBA" id="ARBA00006024"/>
    </source>
</evidence>
<dbReference type="Gene3D" id="3.40.1110.10">
    <property type="entry name" value="Calcium-transporting ATPase, cytoplasmic domain N"/>
    <property type="match status" value="1"/>
</dbReference>
<dbReference type="AlphaFoldDB" id="A0A0R2GYL3"/>
<keyword evidence="3" id="KW-1185">Reference proteome</keyword>
<sequence length="526" mass="58423">MRQIHYRGYAMFAFGLAIIAGISMPVFWGWDVAVDLNQSSLFLILLLVAGVLLVVADVQMSWQAWRFQKARGFSSLWVAILGQSAWFILTFWMYLDPMHVSALKTVTLPITMFGIGLLMLTLSWTQRVESLAPVSSAMLQSARRLSWLSVIFAVYGFLFFGLTWDWQIGLAVATASLLVIDPRWPLIFASQSRGEAIETLTDARVKIYNPAALDQIKDIKQAVVEKTGVLTSRQLTVYNVDSIDDNYSAQDVLGIMAGLEQEVGGLYAEALVTYSHNQGVYPIQAENVEVIPLVGLQGTIQGDTYMLVSATNALQNNYVYHRQWLKDTINLGNSVSVLVKGSHAIGAVAFGAPLIRTLIDVDNFFVNQKITTHVASSDTQGSLLRVQESMRSLTDSQAGLTPDRKQQMQRDWAETQPTALITNQVLPADMPNDVVISFIDDESKTDFVINKLVDVKAIWQAARRLNKIDHSTLAIWQFVLIALIVLTAGLEILLNVSNSIILMVPIVAILVRSLVTLGLRLRMKFK</sequence>
<comment type="similarity">
    <text evidence="1">Belongs to the cation transport ATPase (P-type) (TC 3.A.3) family. Type IB subfamily.</text>
</comment>
<dbReference type="InterPro" id="IPR023299">
    <property type="entry name" value="ATPase_P-typ_cyto_dom_N"/>
</dbReference>
<dbReference type="InterPro" id="IPR051014">
    <property type="entry name" value="Cation_Transport_ATPase_IB"/>
</dbReference>
<dbReference type="PANTHER" id="PTHR48085">
    <property type="entry name" value="CADMIUM/ZINC-TRANSPORTING ATPASE HMA2-RELATED"/>
    <property type="match status" value="1"/>
</dbReference>
<organism evidence="2 3">
    <name type="scientific">Weissella viridescens</name>
    <name type="common">Lactobacillus viridescens</name>
    <dbReference type="NCBI Taxonomy" id="1629"/>
    <lineage>
        <taxon>Bacteria</taxon>
        <taxon>Bacillati</taxon>
        <taxon>Bacillota</taxon>
        <taxon>Bacilli</taxon>
        <taxon>Lactobacillales</taxon>
        <taxon>Lactobacillaceae</taxon>
        <taxon>Weissella</taxon>
    </lineage>
</organism>
<gene>
    <name evidence="2" type="ORF">IV50_GL001446</name>
</gene>
<dbReference type="GO" id="GO:0022857">
    <property type="term" value="F:transmembrane transporter activity"/>
    <property type="evidence" value="ECO:0007669"/>
    <property type="project" value="TreeGrafter"/>
</dbReference>
<dbReference type="Proteomes" id="UP000051992">
    <property type="component" value="Unassembled WGS sequence"/>
</dbReference>
<name>A0A0R2GYL3_WEIVI</name>
<dbReference type="RefSeq" id="WP_057747070.1">
    <property type="nucleotide sequence ID" value="NZ_BJLU01000008.1"/>
</dbReference>
<dbReference type="PANTHER" id="PTHR48085:SF1">
    <property type="entry name" value="CATION TRANSPORTING ATPASE (E1-E2 FAMILY)"/>
    <property type="match status" value="1"/>
</dbReference>